<name>A0A5C6QT68_9GAMM</name>
<dbReference type="Proteomes" id="UP000321822">
    <property type="component" value="Unassembled WGS sequence"/>
</dbReference>
<dbReference type="EMBL" id="VOLT01000001">
    <property type="protein sequence ID" value="TWX71820.1"/>
    <property type="molecule type" value="Genomic_DNA"/>
</dbReference>
<protein>
    <recommendedName>
        <fullName evidence="3">Sel1 repeat family protein</fullName>
    </recommendedName>
</protein>
<organism evidence="1 2">
    <name type="scientific">Colwellia demingiae</name>
    <dbReference type="NCBI Taxonomy" id="89401"/>
    <lineage>
        <taxon>Bacteria</taxon>
        <taxon>Pseudomonadati</taxon>
        <taxon>Pseudomonadota</taxon>
        <taxon>Gammaproteobacteria</taxon>
        <taxon>Alteromonadales</taxon>
        <taxon>Colwelliaceae</taxon>
        <taxon>Colwellia</taxon>
    </lineage>
</organism>
<keyword evidence="2" id="KW-1185">Reference proteome</keyword>
<sequence>MSLSSSSFFLSPYLTEQLTNNNYRVGQLTYALKHNHITALKIAERKTELGSTQWLTLNRKLAKNETKAALNLGSWYQQAAKQESNTMSINKAIMWFEQGIRLGSKQAIFNLAQLYYQQGQVVKAQMTLRALPDVLINNELIVAVILLRITMAIELGDITRVKSLLKSDSIKLYGNAQTNRLLTDIDKYSVTGNSKVLARMAKNKTDMNLKNSATCITSLQLFATNLSHLKHLEKLINRFKQQQKLAKYICLPIPRYISIKNLDCTAQAQQAISCNELRWESVAKEINTRHVGLMLKEGGANVHLGILYFDVNDNTDVFSHEVSHLLGFVDEYPLIKGHAKCQGIQKKTFAHNITVLNKFYHGEQKELRASILMNIPWAHSINASTPIMQEVRTGSNTKQYWRLGTPTEYKNEIGIYLSESCQKSVSIDNSIANFTSSNIELAYNSFKPLNRHTQLRYFENDFPEEYLTLLNIKPYDYLMPSFHYNIALALYNQGQLANVKYWIDQAVKWEEDPVRKKYILEGAF</sequence>
<comment type="caution">
    <text evidence="1">The sequence shown here is derived from an EMBL/GenBank/DDBJ whole genome shotgun (WGS) entry which is preliminary data.</text>
</comment>
<gene>
    <name evidence="1" type="ORF">ESZ36_00890</name>
</gene>
<dbReference type="AlphaFoldDB" id="A0A5C6QT68"/>
<proteinExistence type="predicted"/>
<evidence type="ECO:0000313" key="1">
    <source>
        <dbReference type="EMBL" id="TWX71820.1"/>
    </source>
</evidence>
<dbReference type="RefSeq" id="WP_146782232.1">
    <property type="nucleotide sequence ID" value="NZ_VOLT01000001.1"/>
</dbReference>
<dbReference type="Gene3D" id="1.25.40.10">
    <property type="entry name" value="Tetratricopeptide repeat domain"/>
    <property type="match status" value="1"/>
</dbReference>
<evidence type="ECO:0008006" key="3">
    <source>
        <dbReference type="Google" id="ProtNLM"/>
    </source>
</evidence>
<accession>A0A5C6QT68</accession>
<dbReference type="InterPro" id="IPR011990">
    <property type="entry name" value="TPR-like_helical_dom_sf"/>
</dbReference>
<evidence type="ECO:0000313" key="2">
    <source>
        <dbReference type="Proteomes" id="UP000321822"/>
    </source>
</evidence>
<reference evidence="1 2" key="1">
    <citation type="submission" date="2019-07" db="EMBL/GenBank/DDBJ databases">
        <title>Genomes of sea-ice associated Colwellia species.</title>
        <authorList>
            <person name="Bowman J.P."/>
        </authorList>
    </citation>
    <scope>NUCLEOTIDE SEQUENCE [LARGE SCALE GENOMIC DNA]</scope>
    <source>
        <strain evidence="1 2">ACAM 459</strain>
    </source>
</reference>
<dbReference type="OrthoDB" id="6313889at2"/>
<dbReference type="SUPFAM" id="SSF81901">
    <property type="entry name" value="HCP-like"/>
    <property type="match status" value="1"/>
</dbReference>